<protein>
    <recommendedName>
        <fullName evidence="2">DUF2231 domain-containing protein</fullName>
    </recommendedName>
</protein>
<organism evidence="3 4">
    <name type="scientific">Georgenia ruanii</name>
    <dbReference type="NCBI Taxonomy" id="348442"/>
    <lineage>
        <taxon>Bacteria</taxon>
        <taxon>Bacillati</taxon>
        <taxon>Actinomycetota</taxon>
        <taxon>Actinomycetes</taxon>
        <taxon>Micrococcales</taxon>
        <taxon>Bogoriellaceae</taxon>
        <taxon>Georgenia</taxon>
    </lineage>
</organism>
<dbReference type="OrthoDB" id="4864772at2"/>
<dbReference type="InterPro" id="IPR019251">
    <property type="entry name" value="DUF2231_TM"/>
</dbReference>
<feature type="transmembrane region" description="Helical" evidence="1">
    <location>
        <begin position="41"/>
        <end position="62"/>
    </location>
</feature>
<evidence type="ECO:0000259" key="2">
    <source>
        <dbReference type="Pfam" id="PF09990"/>
    </source>
</evidence>
<evidence type="ECO:0000256" key="1">
    <source>
        <dbReference type="SAM" id="Phobius"/>
    </source>
</evidence>
<accession>A0A7J9UZ86</accession>
<keyword evidence="1" id="KW-0472">Membrane</keyword>
<proteinExistence type="predicted"/>
<dbReference type="RefSeq" id="WP_152232723.1">
    <property type="nucleotide sequence ID" value="NZ_BAAAOT010000021.1"/>
</dbReference>
<keyword evidence="1" id="KW-1133">Transmembrane helix</keyword>
<comment type="caution">
    <text evidence="3">The sequence shown here is derived from an EMBL/GenBank/DDBJ whole genome shotgun (WGS) entry which is preliminary data.</text>
</comment>
<keyword evidence="1" id="KW-0812">Transmembrane</keyword>
<gene>
    <name evidence="3" type="ORF">GB882_14830</name>
</gene>
<dbReference type="Proteomes" id="UP000429644">
    <property type="component" value="Unassembled WGS sequence"/>
</dbReference>
<sequence length="185" mass="19271">MFDLINGLPMHPLVVHAVVVLVPLTVLGTLAVVLVPRWRRYAPAVAVVGTVAAFFLPLATQSGEAFERRVGSPGVHARLGEQLLYIGLVLAVILWVLVLVERRHGRVALLPGDRVTARPGTPVGAGPGAQARRSGSALTTVVAALAVVVALVAGVQCFRVGESGARAAWGGVAQLTPQHAEHEAD</sequence>
<evidence type="ECO:0000313" key="3">
    <source>
        <dbReference type="EMBL" id="MPV89948.1"/>
    </source>
</evidence>
<dbReference type="AlphaFoldDB" id="A0A7J9UZ86"/>
<name>A0A7J9UZ86_9MICO</name>
<keyword evidence="4" id="KW-1185">Reference proteome</keyword>
<reference evidence="3 4" key="1">
    <citation type="submission" date="2019-10" db="EMBL/GenBank/DDBJ databases">
        <title>Georgenia wutianyii sp. nov. and Georgenia yuyongxinii sp. nov. isolated from plateau pika (Ochotona curzoniae) in the Qinghai-Tibet plateau of China.</title>
        <authorList>
            <person name="Tian Z."/>
        </authorList>
    </citation>
    <scope>NUCLEOTIDE SEQUENCE [LARGE SCALE GENOMIC DNA]</scope>
    <source>
        <strain evidence="3 4">JCM 15130</strain>
    </source>
</reference>
<feature type="transmembrane region" description="Helical" evidence="1">
    <location>
        <begin position="137"/>
        <end position="155"/>
    </location>
</feature>
<dbReference type="EMBL" id="WHPD01003203">
    <property type="protein sequence ID" value="MPV89948.1"/>
    <property type="molecule type" value="Genomic_DNA"/>
</dbReference>
<dbReference type="Pfam" id="PF09990">
    <property type="entry name" value="DUF2231"/>
    <property type="match status" value="1"/>
</dbReference>
<feature type="transmembrane region" description="Helical" evidence="1">
    <location>
        <begin position="82"/>
        <end position="100"/>
    </location>
</feature>
<evidence type="ECO:0000313" key="4">
    <source>
        <dbReference type="Proteomes" id="UP000429644"/>
    </source>
</evidence>
<feature type="domain" description="DUF2231" evidence="2">
    <location>
        <begin position="7"/>
        <end position="170"/>
    </location>
</feature>
<feature type="transmembrane region" description="Helical" evidence="1">
    <location>
        <begin position="13"/>
        <end position="34"/>
    </location>
</feature>